<proteinExistence type="predicted"/>
<dbReference type="OrthoDB" id="9802674at2"/>
<protein>
    <submittedName>
        <fullName evidence="3">Uncharacterized protein</fullName>
    </submittedName>
</protein>
<keyword evidence="4" id="KW-1185">Reference proteome</keyword>
<dbReference type="EMBL" id="QFYQ01000002">
    <property type="protein sequence ID" value="RAK51826.1"/>
    <property type="molecule type" value="Genomic_DNA"/>
</dbReference>
<evidence type="ECO:0000256" key="1">
    <source>
        <dbReference type="SAM" id="MobiDB-lite"/>
    </source>
</evidence>
<evidence type="ECO:0000313" key="4">
    <source>
        <dbReference type="Proteomes" id="UP000249254"/>
    </source>
</evidence>
<keyword evidence="2" id="KW-0732">Signal</keyword>
<feature type="compositionally biased region" description="Gly residues" evidence="1">
    <location>
        <begin position="108"/>
        <end position="129"/>
    </location>
</feature>
<feature type="signal peptide" evidence="2">
    <location>
        <begin position="1"/>
        <end position="26"/>
    </location>
</feature>
<evidence type="ECO:0000313" key="3">
    <source>
        <dbReference type="EMBL" id="RAK51826.1"/>
    </source>
</evidence>
<sequence>MRADFRISITALSLLGGMAAAAAARAEPSRESPPVTATPASACTREPARGPWPMLPFGCATEANLRAMIADPADLQEGRPLAPGQGDAAFAAAHRHRTGTVKTLNAAGQGGAGGGAAGGGLTITPAGGQ</sequence>
<comment type="caution">
    <text evidence="3">The sequence shown here is derived from an EMBL/GenBank/DDBJ whole genome shotgun (WGS) entry which is preliminary data.</text>
</comment>
<feature type="region of interest" description="Disordered" evidence="1">
    <location>
        <begin position="104"/>
        <end position="129"/>
    </location>
</feature>
<feature type="region of interest" description="Disordered" evidence="1">
    <location>
        <begin position="22"/>
        <end position="52"/>
    </location>
</feature>
<dbReference type="InterPro" id="IPR019027">
    <property type="entry name" value="Pilus_biogenesis_CpaD-related"/>
</dbReference>
<dbReference type="Proteomes" id="UP000249254">
    <property type="component" value="Unassembled WGS sequence"/>
</dbReference>
<dbReference type="RefSeq" id="WP_111530388.1">
    <property type="nucleotide sequence ID" value="NZ_JBHRSG010000003.1"/>
</dbReference>
<dbReference type="AlphaFoldDB" id="A0A328ACA2"/>
<gene>
    <name evidence="3" type="ORF">DJ017_18590</name>
</gene>
<dbReference type="Pfam" id="PF09476">
    <property type="entry name" value="Pilus_CpaD"/>
    <property type="match status" value="1"/>
</dbReference>
<feature type="chain" id="PRO_5016370819" evidence="2">
    <location>
        <begin position="27"/>
        <end position="129"/>
    </location>
</feature>
<accession>A0A328ACA2</accession>
<organism evidence="3 4">
    <name type="scientific">Phenylobacterium soli</name>
    <dbReference type="NCBI Taxonomy" id="2170551"/>
    <lineage>
        <taxon>Bacteria</taxon>
        <taxon>Pseudomonadati</taxon>
        <taxon>Pseudomonadota</taxon>
        <taxon>Alphaproteobacteria</taxon>
        <taxon>Caulobacterales</taxon>
        <taxon>Caulobacteraceae</taxon>
        <taxon>Phenylobacterium</taxon>
    </lineage>
</organism>
<reference evidence="4" key="1">
    <citation type="submission" date="2018-05" db="EMBL/GenBank/DDBJ databases">
        <authorList>
            <person name="Li X."/>
        </authorList>
    </citation>
    <scope>NUCLEOTIDE SEQUENCE [LARGE SCALE GENOMIC DNA]</scope>
    <source>
        <strain evidence="4">LX32</strain>
    </source>
</reference>
<evidence type="ECO:0000256" key="2">
    <source>
        <dbReference type="SAM" id="SignalP"/>
    </source>
</evidence>
<name>A0A328ACA2_9CAUL</name>